<reference evidence="2 3" key="1">
    <citation type="submission" date="2024-01" db="EMBL/GenBank/DDBJ databases">
        <title>A telomere-to-telomere, gap-free genome of sweet tea (Lithocarpus litseifolius).</title>
        <authorList>
            <person name="Zhou J."/>
        </authorList>
    </citation>
    <scope>NUCLEOTIDE SEQUENCE [LARGE SCALE GENOMIC DNA]</scope>
    <source>
        <strain evidence="2">Zhou-2022a</strain>
        <tissue evidence="2">Leaf</tissue>
    </source>
</reference>
<dbReference type="Proteomes" id="UP001459277">
    <property type="component" value="Unassembled WGS sequence"/>
</dbReference>
<name>A0AAW2D2G7_9ROSI</name>
<dbReference type="PANTHER" id="PTHR33116:SF86">
    <property type="entry name" value="REVERSE TRANSCRIPTASE DOMAIN-CONTAINING PROTEIN"/>
    <property type="match status" value="1"/>
</dbReference>
<sequence length="668" mass="75572">MIQGDRNTNFYHVSTLVRRKRNQILAIKNHVGEWIHEESAVKEMFMSGFNSIYTSSFTSGSRAAPNVSQWQARLSEEEKESIGGIASEEEIKSILWSLKAFKAPGPDGLHAGFFHRFWLIVGKPYLDKLISPLQMAFVQGRKGIDNAIIVQEVVHTISKKKGRVGYMALKIDLEKAYDKIEWSFIRDMLIRANLPFDLIDIIMSCISTVSTSILFNGEALDPIFSFRGIRQGDPLSPYLFILCMEFLGQLIEEKSNAKLWQPVKASCSGPAFSHLFFADDLVLFAKADHTNCSAIRDVLDDFCSLSGQSVSDAKSRVYFSPNVDRESRESFCDILGFASTPSLGKYLGIPIKHPGSSSRDFNFILDRVKTKLAGWKANLLSLAGRVVLIQAISAAIPAYVKQCTHIPNKILEGIDRVNRNFLWGSSKSSKKIHWVGWQKVTKSKEEGGLGLQTTKGRNTALLAKLNWRLHVEEEAIWKGRKKGRATFNEGSMWIVGRDSKVSFWWENWTGKGTLRYMIQGYLTQGADKWKVGDILSDLCWDWDRIPFELPLQVQSIIQATPNPFTSRGQDKLAWSGNSRGIFDLWSAYSIATKEVFSPPFNYGWIWKLQTLLRIKTLLWLCTHNSIGVKVCLVKRGVVIDELCPICQREPESIIHAIRDCAWVKAVWV</sequence>
<dbReference type="PANTHER" id="PTHR33116">
    <property type="entry name" value="REVERSE TRANSCRIPTASE ZINC-BINDING DOMAIN-CONTAINING PROTEIN-RELATED-RELATED"/>
    <property type="match status" value="1"/>
</dbReference>
<feature type="domain" description="Reverse transcriptase" evidence="1">
    <location>
        <begin position="1"/>
        <end position="351"/>
    </location>
</feature>
<organism evidence="2 3">
    <name type="scientific">Lithocarpus litseifolius</name>
    <dbReference type="NCBI Taxonomy" id="425828"/>
    <lineage>
        <taxon>Eukaryota</taxon>
        <taxon>Viridiplantae</taxon>
        <taxon>Streptophyta</taxon>
        <taxon>Embryophyta</taxon>
        <taxon>Tracheophyta</taxon>
        <taxon>Spermatophyta</taxon>
        <taxon>Magnoliopsida</taxon>
        <taxon>eudicotyledons</taxon>
        <taxon>Gunneridae</taxon>
        <taxon>Pentapetalae</taxon>
        <taxon>rosids</taxon>
        <taxon>fabids</taxon>
        <taxon>Fagales</taxon>
        <taxon>Fagaceae</taxon>
        <taxon>Lithocarpus</taxon>
    </lineage>
</organism>
<proteinExistence type="predicted"/>
<gene>
    <name evidence="2" type="ORF">SO802_012334</name>
</gene>
<dbReference type="CDD" id="cd01650">
    <property type="entry name" value="RT_nLTR_like"/>
    <property type="match status" value="1"/>
</dbReference>
<evidence type="ECO:0000259" key="1">
    <source>
        <dbReference type="PROSITE" id="PS50878"/>
    </source>
</evidence>
<dbReference type="EMBL" id="JAZDWU010000004">
    <property type="protein sequence ID" value="KAL0004773.1"/>
    <property type="molecule type" value="Genomic_DNA"/>
</dbReference>
<dbReference type="Pfam" id="PF00078">
    <property type="entry name" value="RVT_1"/>
    <property type="match status" value="1"/>
</dbReference>
<dbReference type="InterPro" id="IPR043502">
    <property type="entry name" value="DNA/RNA_pol_sf"/>
</dbReference>
<evidence type="ECO:0000313" key="2">
    <source>
        <dbReference type="EMBL" id="KAL0004773.1"/>
    </source>
</evidence>
<comment type="caution">
    <text evidence="2">The sequence shown here is derived from an EMBL/GenBank/DDBJ whole genome shotgun (WGS) entry which is preliminary data.</text>
</comment>
<evidence type="ECO:0000313" key="3">
    <source>
        <dbReference type="Proteomes" id="UP001459277"/>
    </source>
</evidence>
<accession>A0AAW2D2G7</accession>
<dbReference type="PROSITE" id="PS50878">
    <property type="entry name" value="RT_POL"/>
    <property type="match status" value="1"/>
</dbReference>
<dbReference type="AlphaFoldDB" id="A0AAW2D2G7"/>
<dbReference type="InterPro" id="IPR000477">
    <property type="entry name" value="RT_dom"/>
</dbReference>
<dbReference type="InterPro" id="IPR026960">
    <property type="entry name" value="RVT-Znf"/>
</dbReference>
<dbReference type="SUPFAM" id="SSF56672">
    <property type="entry name" value="DNA/RNA polymerases"/>
    <property type="match status" value="1"/>
</dbReference>
<protein>
    <recommendedName>
        <fullName evidence="1">Reverse transcriptase domain-containing protein</fullName>
    </recommendedName>
</protein>
<keyword evidence="3" id="KW-1185">Reference proteome</keyword>
<dbReference type="Pfam" id="PF13966">
    <property type="entry name" value="zf-RVT"/>
    <property type="match status" value="1"/>
</dbReference>